<evidence type="ECO:0000256" key="1">
    <source>
        <dbReference type="ARBA" id="ARBA00023015"/>
    </source>
</evidence>
<evidence type="ECO:0000256" key="3">
    <source>
        <dbReference type="ARBA" id="ARBA00023163"/>
    </source>
</evidence>
<dbReference type="CDD" id="cd06267">
    <property type="entry name" value="PBP1_LacI_sugar_binding-like"/>
    <property type="match status" value="1"/>
</dbReference>
<dbReference type="InterPro" id="IPR028082">
    <property type="entry name" value="Peripla_BP_I"/>
</dbReference>
<sequence>MGRPATMRDVAKRARVSQRTVSNVVNNYVHVSPDTRQRVLDAIEELGYRPNVAAQSLRAGRTKIIALAVPNISWPYFGEIAHLVQAEAERRGFTLVVAETEGALEKELQVLKGFNANLIDGLILSSIELGEEDIRQLGAPIPLVLIGERISGAGRPHFQIDGYRAGRELTRHVYDQGARTFLFVGSTTTTMTEGPGQERLGGFLAGLAALGVTSDAWTSIDCQWTYKGGFRALRSWLGQHRPPDAILCMNDIVASGVMRALADAGYRVPADVLVAGWDDTREAKYLIPSLTTIAPDKEEIARLAVQSLAEMLQSGRHQGSDNLVSHRLRVRESTVRDAGRN</sequence>
<name>A0AAU7V4A2_9ACTO</name>
<keyword evidence="3" id="KW-0804">Transcription</keyword>
<evidence type="ECO:0000313" key="5">
    <source>
        <dbReference type="EMBL" id="XBW07068.1"/>
    </source>
</evidence>
<accession>A0AAU7V4A2</accession>
<reference evidence="5" key="1">
    <citation type="submission" date="2023-11" db="EMBL/GenBank/DDBJ databases">
        <title>Scrofimicrobium hongkongense sp. nov., isolated from a patient with peritonitis.</title>
        <authorList>
            <person name="Lao H.Y."/>
            <person name="Wong A.Y.P."/>
            <person name="Ng T.L."/>
            <person name="Wong R.Y.L."/>
            <person name="Yau M.C.Y."/>
            <person name="Lam J.Y.W."/>
            <person name="Siu G.K.H."/>
        </authorList>
    </citation>
    <scope>NUCLEOTIDE SEQUENCE</scope>
    <source>
        <strain evidence="5">R131</strain>
    </source>
</reference>
<proteinExistence type="predicted"/>
<dbReference type="AlphaFoldDB" id="A0AAU7V4A2"/>
<protein>
    <submittedName>
        <fullName evidence="5">LacI family DNA-binding transcriptional regulator</fullName>
    </submittedName>
</protein>
<dbReference type="Pfam" id="PF00356">
    <property type="entry name" value="LacI"/>
    <property type="match status" value="1"/>
</dbReference>
<organism evidence="5">
    <name type="scientific">Scrofimicrobium appendicitidis</name>
    <dbReference type="NCBI Taxonomy" id="3079930"/>
    <lineage>
        <taxon>Bacteria</taxon>
        <taxon>Bacillati</taxon>
        <taxon>Actinomycetota</taxon>
        <taxon>Actinomycetes</taxon>
        <taxon>Actinomycetales</taxon>
        <taxon>Actinomycetaceae</taxon>
        <taxon>Scrofimicrobium</taxon>
    </lineage>
</organism>
<dbReference type="KEGG" id="sapp:SAC06_05270"/>
<dbReference type="CDD" id="cd01392">
    <property type="entry name" value="HTH_LacI"/>
    <property type="match status" value="1"/>
</dbReference>
<keyword evidence="2 5" id="KW-0238">DNA-binding</keyword>
<dbReference type="PANTHER" id="PTHR30146:SF109">
    <property type="entry name" value="HTH-TYPE TRANSCRIPTIONAL REGULATOR GALS"/>
    <property type="match status" value="1"/>
</dbReference>
<gene>
    <name evidence="5" type="ORF">SAC06_05270</name>
</gene>
<keyword evidence="1" id="KW-0805">Transcription regulation</keyword>
<dbReference type="InterPro" id="IPR010982">
    <property type="entry name" value="Lambda_DNA-bd_dom_sf"/>
</dbReference>
<dbReference type="InterPro" id="IPR000843">
    <property type="entry name" value="HTH_LacI"/>
</dbReference>
<dbReference type="InterPro" id="IPR046335">
    <property type="entry name" value="LacI/GalR-like_sensor"/>
</dbReference>
<dbReference type="PANTHER" id="PTHR30146">
    <property type="entry name" value="LACI-RELATED TRANSCRIPTIONAL REPRESSOR"/>
    <property type="match status" value="1"/>
</dbReference>
<dbReference type="GO" id="GO:0000976">
    <property type="term" value="F:transcription cis-regulatory region binding"/>
    <property type="evidence" value="ECO:0007669"/>
    <property type="project" value="TreeGrafter"/>
</dbReference>
<dbReference type="SMART" id="SM00354">
    <property type="entry name" value="HTH_LACI"/>
    <property type="match status" value="1"/>
</dbReference>
<dbReference type="Pfam" id="PF13377">
    <property type="entry name" value="Peripla_BP_3"/>
    <property type="match status" value="1"/>
</dbReference>
<dbReference type="GO" id="GO:0003700">
    <property type="term" value="F:DNA-binding transcription factor activity"/>
    <property type="evidence" value="ECO:0007669"/>
    <property type="project" value="TreeGrafter"/>
</dbReference>
<feature type="domain" description="HTH lacI-type" evidence="4">
    <location>
        <begin position="5"/>
        <end position="59"/>
    </location>
</feature>
<dbReference type="SUPFAM" id="SSF53822">
    <property type="entry name" value="Periplasmic binding protein-like I"/>
    <property type="match status" value="1"/>
</dbReference>
<dbReference type="Gene3D" id="3.40.50.2300">
    <property type="match status" value="2"/>
</dbReference>
<evidence type="ECO:0000256" key="2">
    <source>
        <dbReference type="ARBA" id="ARBA00023125"/>
    </source>
</evidence>
<dbReference type="PROSITE" id="PS00356">
    <property type="entry name" value="HTH_LACI_1"/>
    <property type="match status" value="1"/>
</dbReference>
<dbReference type="EMBL" id="CP138335">
    <property type="protein sequence ID" value="XBW07068.1"/>
    <property type="molecule type" value="Genomic_DNA"/>
</dbReference>
<dbReference type="PROSITE" id="PS50932">
    <property type="entry name" value="HTH_LACI_2"/>
    <property type="match status" value="1"/>
</dbReference>
<dbReference type="Gene3D" id="1.10.260.40">
    <property type="entry name" value="lambda repressor-like DNA-binding domains"/>
    <property type="match status" value="1"/>
</dbReference>
<dbReference type="SUPFAM" id="SSF47413">
    <property type="entry name" value="lambda repressor-like DNA-binding domains"/>
    <property type="match status" value="1"/>
</dbReference>
<dbReference type="RefSeq" id="WP_350257262.1">
    <property type="nucleotide sequence ID" value="NZ_CP138335.1"/>
</dbReference>
<evidence type="ECO:0000259" key="4">
    <source>
        <dbReference type="PROSITE" id="PS50932"/>
    </source>
</evidence>